<name>E3LUZ5_CAERE</name>
<feature type="region of interest" description="Disordered" evidence="1">
    <location>
        <begin position="23"/>
        <end position="114"/>
    </location>
</feature>
<evidence type="ECO:0000313" key="3">
    <source>
        <dbReference type="EMBL" id="EFP12311.1"/>
    </source>
</evidence>
<organism evidence="4">
    <name type="scientific">Caenorhabditis remanei</name>
    <name type="common">Caenorhabditis vulgaris</name>
    <dbReference type="NCBI Taxonomy" id="31234"/>
    <lineage>
        <taxon>Eukaryota</taxon>
        <taxon>Metazoa</taxon>
        <taxon>Ecdysozoa</taxon>
        <taxon>Nematoda</taxon>
        <taxon>Chromadorea</taxon>
        <taxon>Rhabditida</taxon>
        <taxon>Rhabditina</taxon>
        <taxon>Rhabditomorpha</taxon>
        <taxon>Rhabditoidea</taxon>
        <taxon>Rhabditidae</taxon>
        <taxon>Peloderinae</taxon>
        <taxon>Caenorhabditis</taxon>
    </lineage>
</organism>
<reference evidence="3" key="1">
    <citation type="submission" date="2007-07" db="EMBL/GenBank/DDBJ databases">
        <title>PCAP assembly of the Caenorhabditis remanei genome.</title>
        <authorList>
            <consortium name="The Caenorhabditis remanei Sequencing Consortium"/>
            <person name="Wilson R.K."/>
        </authorList>
    </citation>
    <scope>NUCLEOTIDE SEQUENCE [LARGE SCALE GENOMIC DNA]</scope>
    <source>
        <strain evidence="3">PB4641</strain>
    </source>
</reference>
<keyword evidence="2" id="KW-0732">Signal</keyword>
<evidence type="ECO:0000256" key="2">
    <source>
        <dbReference type="SAM" id="SignalP"/>
    </source>
</evidence>
<gene>
    <name evidence="3" type="ORF">CRE_29432</name>
</gene>
<keyword evidence="4" id="KW-1185">Reference proteome</keyword>
<feature type="signal peptide" evidence="2">
    <location>
        <begin position="1"/>
        <end position="21"/>
    </location>
</feature>
<evidence type="ECO:0000313" key="4">
    <source>
        <dbReference type="Proteomes" id="UP000008281"/>
    </source>
</evidence>
<dbReference type="InParanoid" id="E3LUZ5"/>
<feature type="compositionally biased region" description="Acidic residues" evidence="1">
    <location>
        <begin position="25"/>
        <end position="57"/>
    </location>
</feature>
<feature type="chain" id="PRO_5003174668" evidence="2">
    <location>
        <begin position="22"/>
        <end position="146"/>
    </location>
</feature>
<dbReference type="EMBL" id="DS268416">
    <property type="protein sequence ID" value="EFP12311.1"/>
    <property type="molecule type" value="Genomic_DNA"/>
</dbReference>
<dbReference type="KEGG" id="crq:GCK72_002727"/>
<protein>
    <submittedName>
        <fullName evidence="3">Uncharacterized protein</fullName>
    </submittedName>
</protein>
<feature type="compositionally biased region" description="Basic and acidic residues" evidence="1">
    <location>
        <begin position="75"/>
        <end position="91"/>
    </location>
</feature>
<proteinExistence type="predicted"/>
<sequence>MFRKNTFLFMTFALLVIISRAQVDSSDDVESTTEFDYDYDGDNDEQVEVTEEPEKEEETPTEKPEEETTAEVPIEETKTTEAESTEEEKKTTPAPAPIAPRVTAAPQVADPPPAEVEDVVKIENTTSSSTFMSYGFGASVVLLAAL</sequence>
<evidence type="ECO:0000256" key="1">
    <source>
        <dbReference type="SAM" id="MobiDB-lite"/>
    </source>
</evidence>
<dbReference type="HOGENOM" id="CLU_1779187_0_0_1"/>
<dbReference type="AlphaFoldDB" id="E3LUZ5"/>
<accession>E3LUZ5</accession>
<dbReference type="CTD" id="9810150"/>
<dbReference type="Proteomes" id="UP000008281">
    <property type="component" value="Unassembled WGS sequence"/>
</dbReference>
<dbReference type="GeneID" id="9810150"/>